<evidence type="ECO:0000256" key="1">
    <source>
        <dbReference type="ARBA" id="ARBA00011046"/>
    </source>
</evidence>
<dbReference type="GO" id="GO:0045892">
    <property type="term" value="P:negative regulation of DNA-templated transcription"/>
    <property type="evidence" value="ECO:0007669"/>
    <property type="project" value="InterPro"/>
</dbReference>
<accession>S2DL69</accession>
<protein>
    <submittedName>
        <fullName evidence="5">Transcriptional regulator, MecI family</fullName>
    </submittedName>
</protein>
<dbReference type="OrthoDB" id="1098508at2"/>
<dbReference type="STRING" id="1189612.A33Q_0278"/>
<dbReference type="Pfam" id="PF03965">
    <property type="entry name" value="Penicillinase_R"/>
    <property type="match status" value="1"/>
</dbReference>
<dbReference type="Proteomes" id="UP000006073">
    <property type="component" value="Unassembled WGS sequence"/>
</dbReference>
<evidence type="ECO:0000256" key="3">
    <source>
        <dbReference type="ARBA" id="ARBA00023125"/>
    </source>
</evidence>
<keyword evidence="6" id="KW-1185">Reference proteome</keyword>
<keyword evidence="2" id="KW-0805">Transcription regulation</keyword>
<gene>
    <name evidence="5" type="ORF">A33Q_0278</name>
</gene>
<dbReference type="SUPFAM" id="SSF46785">
    <property type="entry name" value="Winged helix' DNA-binding domain"/>
    <property type="match status" value="1"/>
</dbReference>
<dbReference type="InterPro" id="IPR036390">
    <property type="entry name" value="WH_DNA-bd_sf"/>
</dbReference>
<comment type="similarity">
    <text evidence="1">Belongs to the BlaI transcriptional regulatory family.</text>
</comment>
<keyword evidence="4" id="KW-0804">Transcription</keyword>
<dbReference type="GO" id="GO:0003677">
    <property type="term" value="F:DNA binding"/>
    <property type="evidence" value="ECO:0007669"/>
    <property type="project" value="UniProtKB-KW"/>
</dbReference>
<reference evidence="5 6" key="1">
    <citation type="journal article" date="2013" name="Genome Announc.">
        <title>Draft Genome Sequence of Indibacter alkaliphilus Strain LW1T, Isolated from Lonar Lake, a Haloalkaline Lake in the Buldana District of Maharashtra, India.</title>
        <authorList>
            <person name="Singh A."/>
            <person name="Kumar Jangir P."/>
            <person name="Sharma R."/>
            <person name="Singh A."/>
            <person name="Kumar Pinnaka A."/>
            <person name="Shivaji S."/>
        </authorList>
    </citation>
    <scope>NUCLEOTIDE SEQUENCE [LARGE SCALE GENOMIC DNA]</scope>
    <source>
        <strain evidence="6">CCUG 57479 / KCTC 22604 / LW1</strain>
    </source>
</reference>
<evidence type="ECO:0000256" key="4">
    <source>
        <dbReference type="ARBA" id="ARBA00023163"/>
    </source>
</evidence>
<evidence type="ECO:0000313" key="5">
    <source>
        <dbReference type="EMBL" id="EOZ99859.1"/>
    </source>
</evidence>
<dbReference type="eggNOG" id="COG3682">
    <property type="taxonomic scope" value="Bacteria"/>
</dbReference>
<dbReference type="EMBL" id="ALWO02000010">
    <property type="protein sequence ID" value="EOZ99859.1"/>
    <property type="molecule type" value="Genomic_DNA"/>
</dbReference>
<proteinExistence type="inferred from homology"/>
<comment type="caution">
    <text evidence="5">The sequence shown here is derived from an EMBL/GenBank/DDBJ whole genome shotgun (WGS) entry which is preliminary data.</text>
</comment>
<keyword evidence="3" id="KW-0238">DNA-binding</keyword>
<sequence>MNDLKLSPTEEDLMNHLWRLRKAFMKDLLEAYPEPKPASTTISTLLKRMQDKNYVGYKAYGKSRQYFPLVSKETYFAKHVKNLIRNFFNNSPAQFASFFTEKSDFSQEELQRIKEKIDEQLSQKK</sequence>
<organism evidence="5 6">
    <name type="scientific">Indibacter alkaliphilus (strain CCUG 57479 / KCTC 22604 / LW1)</name>
    <dbReference type="NCBI Taxonomy" id="1189612"/>
    <lineage>
        <taxon>Bacteria</taxon>
        <taxon>Pseudomonadati</taxon>
        <taxon>Bacteroidota</taxon>
        <taxon>Cytophagia</taxon>
        <taxon>Cytophagales</taxon>
        <taxon>Cyclobacteriaceae</taxon>
    </lineage>
</organism>
<dbReference type="AlphaFoldDB" id="S2DL69"/>
<dbReference type="Gene3D" id="1.10.4040.10">
    <property type="entry name" value="Penicillinase repressor domain"/>
    <property type="match status" value="1"/>
</dbReference>
<name>S2DL69_INDAL</name>
<dbReference type="InterPro" id="IPR005650">
    <property type="entry name" value="BlaI_family"/>
</dbReference>
<dbReference type="InterPro" id="IPR036388">
    <property type="entry name" value="WH-like_DNA-bd_sf"/>
</dbReference>
<evidence type="ECO:0000313" key="6">
    <source>
        <dbReference type="Proteomes" id="UP000006073"/>
    </source>
</evidence>
<dbReference type="PIRSF" id="PIRSF019455">
    <property type="entry name" value="CopR_AtkY"/>
    <property type="match status" value="1"/>
</dbReference>
<dbReference type="Gene3D" id="1.10.10.10">
    <property type="entry name" value="Winged helix-like DNA-binding domain superfamily/Winged helix DNA-binding domain"/>
    <property type="match status" value="1"/>
</dbReference>
<evidence type="ECO:0000256" key="2">
    <source>
        <dbReference type="ARBA" id="ARBA00023015"/>
    </source>
</evidence>
<dbReference type="RefSeq" id="WP_009036397.1">
    <property type="nucleotide sequence ID" value="NZ_ALWO02000010.1"/>
</dbReference>